<name>A0A1J7IF87_9PEZI</name>
<keyword evidence="2" id="KW-0732">Signal</keyword>
<dbReference type="SUPFAM" id="SSF52540">
    <property type="entry name" value="P-loop containing nucleoside triphosphate hydrolases"/>
    <property type="match status" value="1"/>
</dbReference>
<accession>A0A1J7IF87</accession>
<feature type="signal peptide" evidence="2">
    <location>
        <begin position="1"/>
        <end position="19"/>
    </location>
</feature>
<protein>
    <submittedName>
        <fullName evidence="5">Uncharacterized protein</fullName>
    </submittedName>
</protein>
<dbReference type="STRING" id="1408157.A0A1J7IF87"/>
<evidence type="ECO:0000313" key="6">
    <source>
        <dbReference type="Proteomes" id="UP000182658"/>
    </source>
</evidence>
<evidence type="ECO:0000256" key="1">
    <source>
        <dbReference type="ARBA" id="ARBA00022737"/>
    </source>
</evidence>
<dbReference type="Gene3D" id="3.40.50.300">
    <property type="entry name" value="P-loop containing nucleotide triphosphate hydrolases"/>
    <property type="match status" value="1"/>
</dbReference>
<dbReference type="AlphaFoldDB" id="A0A1J7IF87"/>
<dbReference type="Pfam" id="PF24883">
    <property type="entry name" value="NPHP3_N"/>
    <property type="match status" value="1"/>
</dbReference>
<evidence type="ECO:0000259" key="4">
    <source>
        <dbReference type="Pfam" id="PF24883"/>
    </source>
</evidence>
<feature type="domain" description="Azaphilone pigments biosynthesis cluster protein L N-terminal" evidence="3">
    <location>
        <begin position="1"/>
        <end position="183"/>
    </location>
</feature>
<evidence type="ECO:0000313" key="5">
    <source>
        <dbReference type="EMBL" id="OIW26077.1"/>
    </source>
</evidence>
<dbReference type="PANTHER" id="PTHR10039">
    <property type="entry name" value="AMELOGENIN"/>
    <property type="match status" value="1"/>
</dbReference>
<reference evidence="5 6" key="1">
    <citation type="submission" date="2016-10" db="EMBL/GenBank/DDBJ databases">
        <title>Draft genome sequence of Coniochaeta ligniaria NRRL30616, a lignocellulolytic fungus for bioabatement of inhibitors in plant biomass hydrolysates.</title>
        <authorList>
            <consortium name="DOE Joint Genome Institute"/>
            <person name="Jimenez D.J."/>
            <person name="Hector R.E."/>
            <person name="Riley R."/>
            <person name="Sun H."/>
            <person name="Grigoriev I.V."/>
            <person name="Van Elsas J.D."/>
            <person name="Nichols N.N."/>
        </authorList>
    </citation>
    <scope>NUCLEOTIDE SEQUENCE [LARGE SCALE GENOMIC DNA]</scope>
    <source>
        <strain evidence="5 6">NRRL 30616</strain>
    </source>
</reference>
<keyword evidence="6" id="KW-1185">Reference proteome</keyword>
<dbReference type="Pfam" id="PF17111">
    <property type="entry name" value="PigL_N"/>
    <property type="match status" value="1"/>
</dbReference>
<dbReference type="Proteomes" id="UP000182658">
    <property type="component" value="Unassembled WGS sequence"/>
</dbReference>
<dbReference type="InterPro" id="IPR056884">
    <property type="entry name" value="NPHP3-like_N"/>
</dbReference>
<proteinExistence type="predicted"/>
<feature type="domain" description="Nephrocystin 3-like N-terminal" evidence="4">
    <location>
        <begin position="213"/>
        <end position="377"/>
    </location>
</feature>
<dbReference type="OrthoDB" id="448455at2759"/>
<keyword evidence="1" id="KW-0677">Repeat</keyword>
<dbReference type="InterPro" id="IPR031348">
    <property type="entry name" value="PigL_N"/>
</dbReference>
<dbReference type="InterPro" id="IPR027417">
    <property type="entry name" value="P-loop_NTPase"/>
</dbReference>
<sequence length="437" mass="48777">MDPLSITASLIAIIQLTSTLLEYLNSVKDAPKGRAQCAIEASNLYNLLTVLRYRMEESSSNEPWFNALKALGIHHGPLDQYRHALEQILEKTSGSSSARKLGSSLLWPFKKEDVKDLLVRIERLKTVISIALEMDHFKLSQAIKADMRTIQDGTEGIKVDTETIRKALPVLENKLDRIRDTHQGDRLSEISEWISSANFGPQHADFITGKQDGTGVWFLESPAFVAWLQGSSETLFCPGIPGAGKTMIAAITVDHLLRTMQSDSIGVAFVYCNYKNDVDLTATGFLASILKQLLSSQTAIPDQITGMYHRHRDRGTDPTLEDISTALLSVLDMYSRTYIVIDALDECPENKGARTQLIKIIRMLQAKANVCSMFTSRFLPDIQSEFASVLTLEITANDSDVQRFLEGQIHRLPKCIQRDEEMQTLVKTRIAKAVDGM</sequence>
<dbReference type="EMBL" id="KV875101">
    <property type="protein sequence ID" value="OIW26077.1"/>
    <property type="molecule type" value="Genomic_DNA"/>
</dbReference>
<evidence type="ECO:0000259" key="3">
    <source>
        <dbReference type="Pfam" id="PF17111"/>
    </source>
</evidence>
<dbReference type="PANTHER" id="PTHR10039:SF15">
    <property type="entry name" value="NACHT DOMAIN-CONTAINING PROTEIN"/>
    <property type="match status" value="1"/>
</dbReference>
<organism evidence="5 6">
    <name type="scientific">Coniochaeta ligniaria NRRL 30616</name>
    <dbReference type="NCBI Taxonomy" id="1408157"/>
    <lineage>
        <taxon>Eukaryota</taxon>
        <taxon>Fungi</taxon>
        <taxon>Dikarya</taxon>
        <taxon>Ascomycota</taxon>
        <taxon>Pezizomycotina</taxon>
        <taxon>Sordariomycetes</taxon>
        <taxon>Sordariomycetidae</taxon>
        <taxon>Coniochaetales</taxon>
        <taxon>Coniochaetaceae</taxon>
        <taxon>Coniochaeta</taxon>
    </lineage>
</organism>
<dbReference type="InParanoid" id="A0A1J7IF87"/>
<evidence type="ECO:0000256" key="2">
    <source>
        <dbReference type="SAM" id="SignalP"/>
    </source>
</evidence>
<feature type="chain" id="PRO_5013040727" evidence="2">
    <location>
        <begin position="20"/>
        <end position="437"/>
    </location>
</feature>
<gene>
    <name evidence="5" type="ORF">CONLIGDRAFT_656648</name>
</gene>